<dbReference type="InterPro" id="IPR001810">
    <property type="entry name" value="F-box_dom"/>
</dbReference>
<evidence type="ECO:0000313" key="3">
    <source>
        <dbReference type="Proteomes" id="UP001567538"/>
    </source>
</evidence>
<comment type="caution">
    <text evidence="2">The sequence shown here is derived from an EMBL/GenBank/DDBJ whole genome shotgun (WGS) entry which is preliminary data.</text>
</comment>
<dbReference type="Pfam" id="PF12937">
    <property type="entry name" value="F-box-like"/>
    <property type="match status" value="1"/>
</dbReference>
<sequence length="248" mass="29053">MSVLPDELWRSIMEIGIETKTLDYRNMCCLSITCRRLRRLAAEDSLWSPLLLSDFPSTTNNLKSSDADRIIGRDSNYASTSNSSGKAKNLYQIRYEKDREKKRLAHRRAVLRIESEIAECLRKIREIKLQCLEEKKKMNEAVAELLNLRRIRQASVALNVWQPEMIRSRQREMVQQTNVPVDVRINALEMEVSLCKQQIAAFDCAIRFQRKRHRTAEEKLDSVKYHPFRDLHSSGCRVRSKRLKDTLD</sequence>
<dbReference type="InterPro" id="IPR036047">
    <property type="entry name" value="F-box-like_dom_sf"/>
</dbReference>
<organism evidence="2 3">
    <name type="scientific">Salvia divinorum</name>
    <name type="common">Maria pastora</name>
    <name type="synonym">Diviner's sage</name>
    <dbReference type="NCBI Taxonomy" id="28513"/>
    <lineage>
        <taxon>Eukaryota</taxon>
        <taxon>Viridiplantae</taxon>
        <taxon>Streptophyta</taxon>
        <taxon>Embryophyta</taxon>
        <taxon>Tracheophyta</taxon>
        <taxon>Spermatophyta</taxon>
        <taxon>Magnoliopsida</taxon>
        <taxon>eudicotyledons</taxon>
        <taxon>Gunneridae</taxon>
        <taxon>Pentapetalae</taxon>
        <taxon>asterids</taxon>
        <taxon>lamiids</taxon>
        <taxon>Lamiales</taxon>
        <taxon>Lamiaceae</taxon>
        <taxon>Nepetoideae</taxon>
        <taxon>Mentheae</taxon>
        <taxon>Salviinae</taxon>
        <taxon>Salvia</taxon>
        <taxon>Salvia subgen. Calosphace</taxon>
    </lineage>
</organism>
<proteinExistence type="predicted"/>
<keyword evidence="3" id="KW-1185">Reference proteome</keyword>
<evidence type="ECO:0000313" key="2">
    <source>
        <dbReference type="EMBL" id="KAL1534059.1"/>
    </source>
</evidence>
<name>A0ABD1FQC6_SALDI</name>
<dbReference type="Proteomes" id="UP001567538">
    <property type="component" value="Unassembled WGS sequence"/>
</dbReference>
<dbReference type="AlphaFoldDB" id="A0ABD1FQC6"/>
<evidence type="ECO:0000259" key="1">
    <source>
        <dbReference type="Pfam" id="PF12937"/>
    </source>
</evidence>
<reference evidence="2 3" key="1">
    <citation type="submission" date="2024-06" db="EMBL/GenBank/DDBJ databases">
        <title>A chromosome level genome sequence of Diviner's sage (Salvia divinorum).</title>
        <authorList>
            <person name="Ford S.A."/>
            <person name="Ro D.-K."/>
            <person name="Ness R.W."/>
            <person name="Phillips M.A."/>
        </authorList>
    </citation>
    <scope>NUCLEOTIDE SEQUENCE [LARGE SCALE GENOMIC DNA]</scope>
    <source>
        <strain evidence="2">SAF-2024a</strain>
        <tissue evidence="2">Leaf</tissue>
    </source>
</reference>
<dbReference type="EMBL" id="JBEAFC010000013">
    <property type="protein sequence ID" value="KAL1534059.1"/>
    <property type="molecule type" value="Genomic_DNA"/>
</dbReference>
<dbReference type="Gene3D" id="1.20.1280.50">
    <property type="match status" value="1"/>
</dbReference>
<feature type="domain" description="F-box" evidence="1">
    <location>
        <begin position="2"/>
        <end position="49"/>
    </location>
</feature>
<gene>
    <name evidence="2" type="ORF">AAHA92_31462</name>
</gene>
<accession>A0ABD1FQC6</accession>
<dbReference type="SUPFAM" id="SSF81383">
    <property type="entry name" value="F-box domain"/>
    <property type="match status" value="1"/>
</dbReference>
<protein>
    <submittedName>
        <fullName evidence="2">F-box protein SKIP24-like isoform X2</fullName>
    </submittedName>
</protein>